<feature type="compositionally biased region" description="Low complexity" evidence="11">
    <location>
        <begin position="448"/>
        <end position="463"/>
    </location>
</feature>
<keyword evidence="2 10" id="KW-0597">Phosphoprotein</keyword>
<evidence type="ECO:0000313" key="13">
    <source>
        <dbReference type="EMBL" id="KIM28664.1"/>
    </source>
</evidence>
<dbReference type="PIRSF" id="PIRSF002595">
    <property type="entry name" value="RR_SKN7"/>
    <property type="match status" value="1"/>
</dbReference>
<dbReference type="SUPFAM" id="SSF46785">
    <property type="entry name" value="Winged helix' DNA-binding domain"/>
    <property type="match status" value="1"/>
</dbReference>
<keyword evidence="6 9" id="KW-0804">Transcription</keyword>
<dbReference type="SMART" id="SM00415">
    <property type="entry name" value="HSF"/>
    <property type="match status" value="1"/>
</dbReference>
<evidence type="ECO:0000256" key="4">
    <source>
        <dbReference type="ARBA" id="ARBA00023015"/>
    </source>
</evidence>
<feature type="compositionally biased region" description="Polar residues" evidence="11">
    <location>
        <begin position="1"/>
        <end position="17"/>
    </location>
</feature>
<dbReference type="PANTHER" id="PTHR45339:SF1">
    <property type="entry name" value="HYBRID SIGNAL TRANSDUCTION HISTIDINE KINASE J"/>
    <property type="match status" value="1"/>
</dbReference>
<dbReference type="SMART" id="SM00448">
    <property type="entry name" value="REC"/>
    <property type="match status" value="1"/>
</dbReference>
<evidence type="ECO:0000259" key="12">
    <source>
        <dbReference type="PROSITE" id="PS50110"/>
    </source>
</evidence>
<dbReference type="InterPro" id="IPR011006">
    <property type="entry name" value="CheY-like_superfamily"/>
</dbReference>
<sequence length="726" mass="79844">MENFSHPHNFNSSQSAHLNPHYHLPPAQHTLHQQPPTDLMSRNHPELRPRYPQDDQSNQMLPPDPEDGMPGASDFVRKLFRMLEDPAFASIVCWGSQRDCFIVKDMTEFTKVILPRLFKHSNFASFVRQLNKYDFHKVKNTDENAYGEHCWTFRHPKFRADHLDGLEDIKRKSAPTRRTSTRATHSTQSKSPVESPAHHRDVGGVPSTSGGPTTTVASTSSADASLVSVLQSQIDQLLQSQQDMKSHIYTLESNYRSVLDEMAAFQQGMASQDALIQNLLQHLVNFEQPKRPGDPASNPNGQPIESNFVSEEAQRMLSTSAYNPQDVARASLQQLTELSRRANRSSIPMGPVPPPSLSTSSVPPQLTALPRLQTSADLGGGSAAPQNISSPSTRGPTGGVQSPIDWSNHQGLQVLTVGHLLPRSSSASGPTADDMEIEEQVLPSASYQSQTPVSATPTSSASPNRLRVRRKTYVPGWAVPPRVLLVEDDAVSRKLSSKFLQVLGVTADVAVDGDAAVKQMCLERYDLVLMDIVMPRLDGVAATSLIRQFDHRTPIISMTSNSCPQDILNYYSHGMNDILPKPFTRDGLFSMLEKHLNHLKAMSQLSQIPRNLGPGDGEQRIKEVDANGNYKQEEPNRSLMPPTPSTSSPFPPTTFISGTPSTSFGSVNPMAGLGVGDEQQYAAMLANMTGDLFSDRTIGMKRPAETAEPDSLDEHQAKRGRFEAVE</sequence>
<feature type="region of interest" description="Disordered" evidence="11">
    <location>
        <begin position="1"/>
        <end position="69"/>
    </location>
</feature>
<comment type="subcellular location">
    <subcellularLocation>
        <location evidence="1 9">Nucleus</location>
    </subcellularLocation>
</comment>
<comment type="subunit">
    <text evidence="8">Homotrimer. Homotrimerization increases the affinity of HSF1 to DNA. Interacts with transcriptional coregulator SSA1 on chromatin.</text>
</comment>
<dbReference type="GO" id="GO:0003700">
    <property type="term" value="F:DNA-binding transcription factor activity"/>
    <property type="evidence" value="ECO:0007669"/>
    <property type="project" value="UniProtKB-UniRule"/>
</dbReference>
<dbReference type="GO" id="GO:0000156">
    <property type="term" value="F:phosphorelay response regulator activity"/>
    <property type="evidence" value="ECO:0007669"/>
    <property type="project" value="InterPro"/>
</dbReference>
<feature type="region of interest" description="Disordered" evidence="11">
    <location>
        <begin position="443"/>
        <end position="465"/>
    </location>
</feature>
<dbReference type="Gene3D" id="1.10.10.10">
    <property type="entry name" value="Winged helix-like DNA-binding domain superfamily/Winged helix DNA-binding domain"/>
    <property type="match status" value="1"/>
</dbReference>
<dbReference type="InterPro" id="IPR014402">
    <property type="entry name" value="Sig_transdc_resp-reg_Skn7"/>
</dbReference>
<feature type="compositionally biased region" description="Low complexity" evidence="11">
    <location>
        <begin position="203"/>
        <end position="219"/>
    </location>
</feature>
<feature type="compositionally biased region" description="Polar residues" evidence="11">
    <location>
        <begin position="384"/>
        <end position="395"/>
    </location>
</feature>
<dbReference type="CDD" id="cd17546">
    <property type="entry name" value="REC_hyHK_CKI1_RcsC-like"/>
    <property type="match status" value="1"/>
</dbReference>
<reference evidence="14" key="2">
    <citation type="submission" date="2015-01" db="EMBL/GenBank/DDBJ databases">
        <title>Evolutionary Origins and Diversification of the Mycorrhizal Mutualists.</title>
        <authorList>
            <consortium name="DOE Joint Genome Institute"/>
            <consortium name="Mycorrhizal Genomics Consortium"/>
            <person name="Kohler A."/>
            <person name="Kuo A."/>
            <person name="Nagy L.G."/>
            <person name="Floudas D."/>
            <person name="Copeland A."/>
            <person name="Barry K.W."/>
            <person name="Cichocki N."/>
            <person name="Veneault-Fourrey C."/>
            <person name="LaButti K."/>
            <person name="Lindquist E.A."/>
            <person name="Lipzen A."/>
            <person name="Lundell T."/>
            <person name="Morin E."/>
            <person name="Murat C."/>
            <person name="Riley R."/>
            <person name="Ohm R."/>
            <person name="Sun H."/>
            <person name="Tunlid A."/>
            <person name="Henrissat B."/>
            <person name="Grigoriev I.V."/>
            <person name="Hibbett D.S."/>
            <person name="Martin F."/>
        </authorList>
    </citation>
    <scope>NUCLEOTIDE SEQUENCE [LARGE SCALE GENOMIC DNA]</scope>
    <source>
        <strain evidence="14">MAFF 305830</strain>
    </source>
</reference>
<dbReference type="OrthoDB" id="60033at2759"/>
<evidence type="ECO:0000256" key="2">
    <source>
        <dbReference type="ARBA" id="ARBA00022553"/>
    </source>
</evidence>
<feature type="region of interest" description="Disordered" evidence="11">
    <location>
        <begin position="169"/>
        <end position="219"/>
    </location>
</feature>
<keyword evidence="7 9" id="KW-0539">Nucleus</keyword>
<dbReference type="Pfam" id="PF00072">
    <property type="entry name" value="Response_reg"/>
    <property type="match status" value="1"/>
</dbReference>
<evidence type="ECO:0000256" key="6">
    <source>
        <dbReference type="ARBA" id="ARBA00023163"/>
    </source>
</evidence>
<evidence type="ECO:0000256" key="5">
    <source>
        <dbReference type="ARBA" id="ARBA00023125"/>
    </source>
</evidence>
<dbReference type="Pfam" id="PF00447">
    <property type="entry name" value="HSF_DNA-bind"/>
    <property type="match status" value="1"/>
</dbReference>
<dbReference type="InterPro" id="IPR036388">
    <property type="entry name" value="WH-like_DNA-bd_sf"/>
</dbReference>
<feature type="compositionally biased region" description="Low complexity" evidence="11">
    <location>
        <begin position="357"/>
        <end position="367"/>
    </location>
</feature>
<feature type="region of interest" description="Disordered" evidence="11">
    <location>
        <begin position="340"/>
        <end position="406"/>
    </location>
</feature>
<keyword evidence="5 9" id="KW-0238">DNA-binding</keyword>
<feature type="region of interest" description="Disordered" evidence="11">
    <location>
        <begin position="700"/>
        <end position="726"/>
    </location>
</feature>
<feature type="compositionally biased region" description="Basic and acidic residues" evidence="11">
    <location>
        <begin position="41"/>
        <end position="53"/>
    </location>
</feature>
<dbReference type="Gene3D" id="3.40.50.2300">
    <property type="match status" value="1"/>
</dbReference>
<keyword evidence="4 9" id="KW-0805">Transcription regulation</keyword>
<dbReference type="InterPro" id="IPR001789">
    <property type="entry name" value="Sig_transdc_resp-reg_receiver"/>
</dbReference>
<dbReference type="PRINTS" id="PR00056">
    <property type="entry name" value="HSFDOMAIN"/>
</dbReference>
<evidence type="ECO:0000256" key="3">
    <source>
        <dbReference type="ARBA" id="ARBA00023012"/>
    </source>
</evidence>
<dbReference type="InterPro" id="IPR000232">
    <property type="entry name" value="HSF_DNA-bd"/>
</dbReference>
<proteinExistence type="predicted"/>
<dbReference type="PROSITE" id="PS50110">
    <property type="entry name" value="RESPONSE_REGULATORY"/>
    <property type="match status" value="1"/>
</dbReference>
<feature type="compositionally biased region" description="Low complexity" evidence="11">
    <location>
        <begin position="176"/>
        <end position="189"/>
    </location>
</feature>
<dbReference type="InterPro" id="IPR036390">
    <property type="entry name" value="WH_DNA-bd_sf"/>
</dbReference>
<dbReference type="STRING" id="933852.A0A0C3B9A5"/>
<dbReference type="FunFam" id="3.40.50.2300:FF:000212">
    <property type="entry name" value="Stress response regulator/HFS transcription factor"/>
    <property type="match status" value="1"/>
</dbReference>
<evidence type="ECO:0000256" key="8">
    <source>
        <dbReference type="ARBA" id="ARBA00062171"/>
    </source>
</evidence>
<feature type="domain" description="Response regulatory" evidence="12">
    <location>
        <begin position="482"/>
        <end position="596"/>
    </location>
</feature>
<evidence type="ECO:0000256" key="11">
    <source>
        <dbReference type="SAM" id="MobiDB-lite"/>
    </source>
</evidence>
<dbReference type="GO" id="GO:0043565">
    <property type="term" value="F:sequence-specific DNA binding"/>
    <property type="evidence" value="ECO:0007669"/>
    <property type="project" value="InterPro"/>
</dbReference>
<evidence type="ECO:0000256" key="9">
    <source>
        <dbReference type="PIRNR" id="PIRNR002595"/>
    </source>
</evidence>
<dbReference type="FunFam" id="1.10.10.10:FF:000027">
    <property type="entry name" value="Heat shock transcription factor 1"/>
    <property type="match status" value="1"/>
</dbReference>
<feature type="compositionally biased region" description="Basic and acidic residues" evidence="11">
    <location>
        <begin position="627"/>
        <end position="636"/>
    </location>
</feature>
<dbReference type="GO" id="GO:0006357">
    <property type="term" value="P:regulation of transcription by RNA polymerase II"/>
    <property type="evidence" value="ECO:0007669"/>
    <property type="project" value="UniProtKB-UniRule"/>
</dbReference>
<feature type="compositionally biased region" description="Basic and acidic residues" evidence="11">
    <location>
        <begin position="712"/>
        <end position="726"/>
    </location>
</feature>
<dbReference type="PANTHER" id="PTHR45339">
    <property type="entry name" value="HYBRID SIGNAL TRANSDUCTION HISTIDINE KINASE J"/>
    <property type="match status" value="1"/>
</dbReference>
<evidence type="ECO:0000313" key="14">
    <source>
        <dbReference type="Proteomes" id="UP000054097"/>
    </source>
</evidence>
<accession>A0A0C3B9A5</accession>
<dbReference type="AlphaFoldDB" id="A0A0C3B9A5"/>
<name>A0A0C3B9A5_SERVB</name>
<evidence type="ECO:0000256" key="1">
    <source>
        <dbReference type="ARBA" id="ARBA00004123"/>
    </source>
</evidence>
<evidence type="ECO:0000256" key="10">
    <source>
        <dbReference type="PROSITE-ProRule" id="PRU00169"/>
    </source>
</evidence>
<keyword evidence="3" id="KW-0902">Two-component regulatory system</keyword>
<evidence type="ECO:0000256" key="7">
    <source>
        <dbReference type="ARBA" id="ARBA00023242"/>
    </source>
</evidence>
<dbReference type="Proteomes" id="UP000054097">
    <property type="component" value="Unassembled WGS sequence"/>
</dbReference>
<organism evidence="13 14">
    <name type="scientific">Serendipita vermifera MAFF 305830</name>
    <dbReference type="NCBI Taxonomy" id="933852"/>
    <lineage>
        <taxon>Eukaryota</taxon>
        <taxon>Fungi</taxon>
        <taxon>Dikarya</taxon>
        <taxon>Basidiomycota</taxon>
        <taxon>Agaricomycotina</taxon>
        <taxon>Agaricomycetes</taxon>
        <taxon>Sebacinales</taxon>
        <taxon>Serendipitaceae</taxon>
        <taxon>Serendipita</taxon>
    </lineage>
</organism>
<dbReference type="SUPFAM" id="SSF52172">
    <property type="entry name" value="CheY-like"/>
    <property type="match status" value="1"/>
</dbReference>
<feature type="modified residue" description="4-aspartylphosphate" evidence="10">
    <location>
        <position position="531"/>
    </location>
</feature>
<keyword evidence="14" id="KW-1185">Reference proteome</keyword>
<dbReference type="GO" id="GO:0005634">
    <property type="term" value="C:nucleus"/>
    <property type="evidence" value="ECO:0007669"/>
    <property type="project" value="UniProtKB-SubCell"/>
</dbReference>
<gene>
    <name evidence="13" type="ORF">M408DRAFT_138020</name>
</gene>
<reference evidence="13 14" key="1">
    <citation type="submission" date="2014-04" db="EMBL/GenBank/DDBJ databases">
        <authorList>
            <consortium name="DOE Joint Genome Institute"/>
            <person name="Kuo A."/>
            <person name="Zuccaro A."/>
            <person name="Kohler A."/>
            <person name="Nagy L.G."/>
            <person name="Floudas D."/>
            <person name="Copeland A."/>
            <person name="Barry K.W."/>
            <person name="Cichocki N."/>
            <person name="Veneault-Fourrey C."/>
            <person name="LaButti K."/>
            <person name="Lindquist E.A."/>
            <person name="Lipzen A."/>
            <person name="Lundell T."/>
            <person name="Morin E."/>
            <person name="Murat C."/>
            <person name="Sun H."/>
            <person name="Tunlid A."/>
            <person name="Henrissat B."/>
            <person name="Grigoriev I.V."/>
            <person name="Hibbett D.S."/>
            <person name="Martin F."/>
            <person name="Nordberg H.P."/>
            <person name="Cantor M.N."/>
            <person name="Hua S.X."/>
        </authorList>
    </citation>
    <scope>NUCLEOTIDE SEQUENCE [LARGE SCALE GENOMIC DNA]</scope>
    <source>
        <strain evidence="13 14">MAFF 305830</strain>
    </source>
</reference>
<dbReference type="HOGENOM" id="CLU_008776_1_2_1"/>
<dbReference type="PROSITE" id="PS00434">
    <property type="entry name" value="HSF_DOMAIN"/>
    <property type="match status" value="1"/>
</dbReference>
<protein>
    <recommendedName>
        <fullName evidence="9">Transcription factor</fullName>
    </recommendedName>
</protein>
<dbReference type="EMBL" id="KN824292">
    <property type="protein sequence ID" value="KIM28664.1"/>
    <property type="molecule type" value="Genomic_DNA"/>
</dbReference>
<feature type="region of interest" description="Disordered" evidence="11">
    <location>
        <begin position="627"/>
        <end position="649"/>
    </location>
</feature>